<proteinExistence type="predicted"/>
<organism evidence="1 2">
    <name type="scientific">Exidia glandulosa HHB12029</name>
    <dbReference type="NCBI Taxonomy" id="1314781"/>
    <lineage>
        <taxon>Eukaryota</taxon>
        <taxon>Fungi</taxon>
        <taxon>Dikarya</taxon>
        <taxon>Basidiomycota</taxon>
        <taxon>Agaricomycotina</taxon>
        <taxon>Agaricomycetes</taxon>
        <taxon>Auriculariales</taxon>
        <taxon>Exidiaceae</taxon>
        <taxon>Exidia</taxon>
    </lineage>
</organism>
<dbReference type="Proteomes" id="UP000077266">
    <property type="component" value="Unassembled WGS sequence"/>
</dbReference>
<name>A0A165GBS0_EXIGL</name>
<dbReference type="STRING" id="1314781.A0A165GBS0"/>
<gene>
    <name evidence="1" type="ORF">EXIGLDRAFT_720521</name>
</gene>
<reference evidence="1 2" key="1">
    <citation type="journal article" date="2016" name="Mol. Biol. Evol.">
        <title>Comparative Genomics of Early-Diverging Mushroom-Forming Fungi Provides Insights into the Origins of Lignocellulose Decay Capabilities.</title>
        <authorList>
            <person name="Nagy L.G."/>
            <person name="Riley R."/>
            <person name="Tritt A."/>
            <person name="Adam C."/>
            <person name="Daum C."/>
            <person name="Floudas D."/>
            <person name="Sun H."/>
            <person name="Yadav J.S."/>
            <person name="Pangilinan J."/>
            <person name="Larsson K.H."/>
            <person name="Matsuura K."/>
            <person name="Barry K."/>
            <person name="Labutti K."/>
            <person name="Kuo R."/>
            <person name="Ohm R.A."/>
            <person name="Bhattacharya S.S."/>
            <person name="Shirouzu T."/>
            <person name="Yoshinaga Y."/>
            <person name="Martin F.M."/>
            <person name="Grigoriev I.V."/>
            <person name="Hibbett D.S."/>
        </authorList>
    </citation>
    <scope>NUCLEOTIDE SEQUENCE [LARGE SCALE GENOMIC DNA]</scope>
    <source>
        <strain evidence="1 2">HHB12029</strain>
    </source>
</reference>
<dbReference type="EMBL" id="KV426052">
    <property type="protein sequence ID" value="KZV90276.1"/>
    <property type="molecule type" value="Genomic_DNA"/>
</dbReference>
<dbReference type="OrthoDB" id="3248310at2759"/>
<evidence type="ECO:0000313" key="1">
    <source>
        <dbReference type="EMBL" id="KZV90276.1"/>
    </source>
</evidence>
<keyword evidence="2" id="KW-1185">Reference proteome</keyword>
<accession>A0A165GBS0</accession>
<evidence type="ECO:0000313" key="2">
    <source>
        <dbReference type="Proteomes" id="UP000077266"/>
    </source>
</evidence>
<protein>
    <submittedName>
        <fullName evidence="1">Uncharacterized protein</fullName>
    </submittedName>
</protein>
<sequence>MAAAALEPLEVVLSDELTALVHRHKIATRTEGEIDCLTIVSRGLAIHGQKEVVWTVRDYYSGGLPNEPLRWYDMLLKYAKEGRIVDAYGVTEFTAKGWFGRDDICAIVYMPPQPIPSLPGTALPQSRLHAIPLTAPERGTSLLRALCLLGYSTRYFPFPPWFDAKRSTTIAEEQLAESVLSKAACLRVSGISATRRTTSGVPEVILRIRPGAIETLRAAVEASPFESVLGLEMELHEDADSCMVWVPGSTSLQAIGSGDTMDALGMCFVLFCPQQDHVELRQVEDGYVVFLTDELWTRIREAFTRRTPLFLPADPGGTSLRVEWLEESLATDASSEVTLNVDHIAQSPTAHVFLDSVTLQDLGTPPTAGHVLSVQAYTRAALSALLAVVPADAEVDVPRDVGPDGAEDEDEERWVLATLEFVQGGALKSVGFVVSPEDGRVDIAAMRRVLESVEMAPGTMACKFQMVLRLWRREVVVDAVEEPL</sequence>
<dbReference type="AlphaFoldDB" id="A0A165GBS0"/>
<dbReference type="InParanoid" id="A0A165GBS0"/>